<keyword evidence="2" id="KW-0229">DNA integration</keyword>
<evidence type="ECO:0000259" key="5">
    <source>
        <dbReference type="PROSITE" id="PS51898"/>
    </source>
</evidence>
<evidence type="ECO:0000256" key="2">
    <source>
        <dbReference type="ARBA" id="ARBA00022908"/>
    </source>
</evidence>
<dbReference type="InterPro" id="IPR013762">
    <property type="entry name" value="Integrase-like_cat_sf"/>
</dbReference>
<dbReference type="InterPro" id="IPR050090">
    <property type="entry name" value="Tyrosine_recombinase_XerCD"/>
</dbReference>
<dbReference type="SUPFAM" id="SSF56349">
    <property type="entry name" value="DNA breaking-rejoining enzymes"/>
    <property type="match status" value="1"/>
</dbReference>
<feature type="domain" description="Tyr recombinase" evidence="5">
    <location>
        <begin position="197"/>
        <end position="399"/>
    </location>
</feature>
<keyword evidence="7" id="KW-1185">Reference proteome</keyword>
<dbReference type="PANTHER" id="PTHR30349:SF41">
    <property type="entry name" value="INTEGRASE_RECOMBINASE PROTEIN MJ0367-RELATED"/>
    <property type="match status" value="1"/>
</dbReference>
<proteinExistence type="inferred from homology"/>
<gene>
    <name evidence="6" type="ORF">OLW01_10095</name>
</gene>
<dbReference type="InterPro" id="IPR002104">
    <property type="entry name" value="Integrase_catalytic"/>
</dbReference>
<dbReference type="Proteomes" id="UP001163726">
    <property type="component" value="Chromosome"/>
</dbReference>
<dbReference type="Pfam" id="PF00589">
    <property type="entry name" value="Phage_integrase"/>
    <property type="match status" value="1"/>
</dbReference>
<dbReference type="Gene3D" id="1.10.150.130">
    <property type="match status" value="1"/>
</dbReference>
<dbReference type="PANTHER" id="PTHR30349">
    <property type="entry name" value="PHAGE INTEGRASE-RELATED"/>
    <property type="match status" value="1"/>
</dbReference>
<dbReference type="PROSITE" id="PS51898">
    <property type="entry name" value="TYR_RECOMBINASE"/>
    <property type="match status" value="1"/>
</dbReference>
<sequence length="441" mass="51681">MQKLCKVNPLLFDCLMTTLLQRHDIEDGLYVYLQDNSKRWYCRFVIDRKWITKSTKETDLDKAISKAYSIVVEHKIKAEHGINVLTKRFKDVALETIAKMKEELEHGGGKVIYKDYIQALNKYHIPYFDRIHITSIDQNKIREFNSWRIEQFGRIPAKSTILTHNAALQMVFKEAIEQKWMIAAQVPTLTNIGQEGKRRASFTMEEYDIVYDAVVEMMKESRKEKTRQIRELLTDYMDIALYTGMRPGSEMDNLTWSDIKIESHEHRVIFYITVRKGKTTKHTGTREIVCNQHIFDTIRTMARRFPDRKPTDKLFRLRDGATTKELGVNFDKALELCGLKASSHGTRSLYSIRHTYITLALTEQLFSVEVLAKQCGTSSQMIEQHYSHVIPRTYKKELSGINLDDNKQMIQSRFDVPKKTKRVFAKLIAEWEINYKRRGCI</sequence>
<dbReference type="EMBL" id="CP109965">
    <property type="protein sequence ID" value="WAJ69521.1"/>
    <property type="molecule type" value="Genomic_DNA"/>
</dbReference>
<evidence type="ECO:0000256" key="3">
    <source>
        <dbReference type="ARBA" id="ARBA00023125"/>
    </source>
</evidence>
<name>A0ABY7AMJ4_9ALTE</name>
<dbReference type="InterPro" id="IPR011010">
    <property type="entry name" value="DNA_brk_join_enz"/>
</dbReference>
<dbReference type="InterPro" id="IPR010998">
    <property type="entry name" value="Integrase_recombinase_N"/>
</dbReference>
<accession>A0ABY7AMJ4</accession>
<reference evidence="6" key="1">
    <citation type="submission" date="2022-10" db="EMBL/GenBank/DDBJ databases">
        <title>Catenovulum adriacola sp. nov. isolated in the Harbour of Susak.</title>
        <authorList>
            <person name="Schoch T."/>
            <person name="Reich S.J."/>
            <person name="Stoeferle S."/>
            <person name="Flaiz M."/>
            <person name="Kazda M."/>
            <person name="Riedel C.U."/>
            <person name="Duerre P."/>
        </authorList>
    </citation>
    <scope>NUCLEOTIDE SEQUENCE</scope>
    <source>
        <strain evidence="6">TS8</strain>
    </source>
</reference>
<comment type="similarity">
    <text evidence="1">Belongs to the 'phage' integrase family.</text>
</comment>
<evidence type="ECO:0000256" key="1">
    <source>
        <dbReference type="ARBA" id="ARBA00008857"/>
    </source>
</evidence>
<protein>
    <submittedName>
        <fullName evidence="6">Site-specific integrase</fullName>
    </submittedName>
</protein>
<dbReference type="RefSeq" id="WP_268073782.1">
    <property type="nucleotide sequence ID" value="NZ_CP109965.1"/>
</dbReference>
<keyword evidence="3" id="KW-0238">DNA-binding</keyword>
<evidence type="ECO:0000313" key="6">
    <source>
        <dbReference type="EMBL" id="WAJ69521.1"/>
    </source>
</evidence>
<evidence type="ECO:0000256" key="4">
    <source>
        <dbReference type="ARBA" id="ARBA00023172"/>
    </source>
</evidence>
<keyword evidence="4" id="KW-0233">DNA recombination</keyword>
<organism evidence="6 7">
    <name type="scientific">Catenovulum adriaticum</name>
    <dbReference type="NCBI Taxonomy" id="2984846"/>
    <lineage>
        <taxon>Bacteria</taxon>
        <taxon>Pseudomonadati</taxon>
        <taxon>Pseudomonadota</taxon>
        <taxon>Gammaproteobacteria</taxon>
        <taxon>Alteromonadales</taxon>
        <taxon>Alteromonadaceae</taxon>
        <taxon>Catenovulum</taxon>
    </lineage>
</organism>
<evidence type="ECO:0000313" key="7">
    <source>
        <dbReference type="Proteomes" id="UP001163726"/>
    </source>
</evidence>
<dbReference type="Gene3D" id="1.10.443.10">
    <property type="entry name" value="Intergrase catalytic core"/>
    <property type="match status" value="1"/>
</dbReference>